<keyword evidence="4" id="KW-1185">Reference proteome</keyword>
<dbReference type="Pfam" id="PF01369">
    <property type="entry name" value="Sec7"/>
    <property type="match status" value="1"/>
</dbReference>
<dbReference type="OrthoDB" id="18431at2759"/>
<gene>
    <name evidence="3" type="ORF">ACA1_400910</name>
</gene>
<dbReference type="EMBL" id="KB008145">
    <property type="protein sequence ID" value="ELR11982.1"/>
    <property type="molecule type" value="Genomic_DNA"/>
</dbReference>
<evidence type="ECO:0000259" key="2">
    <source>
        <dbReference type="PROSITE" id="PS50190"/>
    </source>
</evidence>
<organism evidence="3 4">
    <name type="scientific">Acanthamoeba castellanii (strain ATCC 30010 / Neff)</name>
    <dbReference type="NCBI Taxonomy" id="1257118"/>
    <lineage>
        <taxon>Eukaryota</taxon>
        <taxon>Amoebozoa</taxon>
        <taxon>Discosea</taxon>
        <taxon>Longamoebia</taxon>
        <taxon>Centramoebida</taxon>
        <taxon>Acanthamoebidae</taxon>
        <taxon>Acanthamoeba</taxon>
    </lineage>
</organism>
<feature type="region of interest" description="Disordered" evidence="1">
    <location>
        <begin position="13"/>
        <end position="63"/>
    </location>
</feature>
<proteinExistence type="predicted"/>
<name>L8GG52_ACACF</name>
<dbReference type="InterPro" id="IPR023394">
    <property type="entry name" value="Sec7_C_sf"/>
</dbReference>
<accession>L8GG52</accession>
<dbReference type="InterPro" id="IPR032691">
    <property type="entry name" value="Mon2/Sec7/BIG1-like_HUS"/>
</dbReference>
<sequence>MLGAIFQRFEREGSILRKEARNKEASAHQGEEETESKSNGADAEESSKGKDKAEDTVVDDEDGDKSAKLIGHCCFRKQASNSALEGIIETVGNGHQAKKAKEPKAELTSPAFELAFSDCHMLFRALCKLSNVDLPEGLLPDSVDVKSKILSLELILSILQTAGPTFKHTHRFINKAFKRYLCPSIGINGISSLPRVFQLTLNVFLLLISNFKVYLKDEIAIYFTKIFLRILESDNSTTQAKGMVLDCLLQICNNAQILVDIFVNYDCSLESQDIFGRMVNDLSTMAKGSPSVQTGPVVHESTLRTLGLECLVTIMKSLVEWSKELVKEKEDKDSTSDTESIDDAGERTPDRFEKKKHIKLQLETGKEKFNINATKGVQYLVDAGLVEYTPEAVARFFKEQGEDLDKVQIGEYFAKGGPKGEFNKKVLHAYIDMFSFTKMPIDLAIRHLLGNFRIMGEAQAIDRVIEKFAARWFEDNPDSIFTSADAAYMFAYAIMMLATDLHRYLC</sequence>
<dbReference type="VEuPathDB" id="AmoebaDB:ACA1_400910"/>
<dbReference type="AlphaFoldDB" id="L8GG52"/>
<dbReference type="CDD" id="cd00171">
    <property type="entry name" value="Sec7"/>
    <property type="match status" value="1"/>
</dbReference>
<dbReference type="GeneID" id="14912409"/>
<dbReference type="SMART" id="SM00222">
    <property type="entry name" value="Sec7"/>
    <property type="match status" value="1"/>
</dbReference>
<feature type="domain" description="SEC7" evidence="2">
    <location>
        <begin position="351"/>
        <end position="502"/>
    </location>
</feature>
<dbReference type="Pfam" id="PF12783">
    <property type="entry name" value="Sec7-like_HUS"/>
    <property type="match status" value="1"/>
</dbReference>
<dbReference type="STRING" id="1257118.L8GG52"/>
<dbReference type="GO" id="GO:0032012">
    <property type="term" value="P:regulation of ARF protein signal transduction"/>
    <property type="evidence" value="ECO:0007669"/>
    <property type="project" value="InterPro"/>
</dbReference>
<dbReference type="InterPro" id="IPR035999">
    <property type="entry name" value="Sec7_dom_sf"/>
</dbReference>
<dbReference type="PANTHER" id="PTHR10663">
    <property type="entry name" value="GUANYL-NUCLEOTIDE EXCHANGE FACTOR"/>
    <property type="match status" value="1"/>
</dbReference>
<evidence type="ECO:0000313" key="3">
    <source>
        <dbReference type="EMBL" id="ELR11982.1"/>
    </source>
</evidence>
<dbReference type="Gene3D" id="1.10.1000.11">
    <property type="entry name" value="Arf Nucleotide-binding Site Opener,domain 2"/>
    <property type="match status" value="1"/>
</dbReference>
<evidence type="ECO:0000313" key="4">
    <source>
        <dbReference type="Proteomes" id="UP000011083"/>
    </source>
</evidence>
<dbReference type="PROSITE" id="PS50190">
    <property type="entry name" value="SEC7"/>
    <property type="match status" value="1"/>
</dbReference>
<dbReference type="RefSeq" id="XP_004333995.1">
    <property type="nucleotide sequence ID" value="XM_004333947.1"/>
</dbReference>
<feature type="region of interest" description="Disordered" evidence="1">
    <location>
        <begin position="329"/>
        <end position="348"/>
    </location>
</feature>
<feature type="compositionally biased region" description="Basic and acidic residues" evidence="1">
    <location>
        <begin position="13"/>
        <end position="31"/>
    </location>
</feature>
<dbReference type="SUPFAM" id="SSF48425">
    <property type="entry name" value="Sec7 domain"/>
    <property type="match status" value="1"/>
</dbReference>
<evidence type="ECO:0000256" key="1">
    <source>
        <dbReference type="SAM" id="MobiDB-lite"/>
    </source>
</evidence>
<feature type="compositionally biased region" description="Basic and acidic residues" evidence="1">
    <location>
        <begin position="45"/>
        <end position="55"/>
    </location>
</feature>
<protein>
    <submittedName>
        <fullName evidence="3">Sec7 domain containing protein</fullName>
    </submittedName>
</protein>
<dbReference type="Gene3D" id="1.10.220.20">
    <property type="match status" value="1"/>
</dbReference>
<dbReference type="PANTHER" id="PTHR10663:SF375">
    <property type="entry name" value="LD29171P"/>
    <property type="match status" value="1"/>
</dbReference>
<reference evidence="3 4" key="1">
    <citation type="journal article" date="2013" name="Genome Biol.">
        <title>Genome of Acanthamoeba castellanii highlights extensive lateral gene transfer and early evolution of tyrosine kinase signaling.</title>
        <authorList>
            <person name="Clarke M."/>
            <person name="Lohan A.J."/>
            <person name="Liu B."/>
            <person name="Lagkouvardos I."/>
            <person name="Roy S."/>
            <person name="Zafar N."/>
            <person name="Bertelli C."/>
            <person name="Schilde C."/>
            <person name="Kianianmomeni A."/>
            <person name="Burglin T.R."/>
            <person name="Frech C."/>
            <person name="Turcotte B."/>
            <person name="Kopec K.O."/>
            <person name="Synnott J.M."/>
            <person name="Choo C."/>
            <person name="Paponov I."/>
            <person name="Finkler A."/>
            <person name="Soon Heng Tan C."/>
            <person name="Hutchins A.P."/>
            <person name="Weinmeier T."/>
            <person name="Rattei T."/>
            <person name="Chu J.S."/>
            <person name="Gimenez G."/>
            <person name="Irimia M."/>
            <person name="Rigden D.J."/>
            <person name="Fitzpatrick D.A."/>
            <person name="Lorenzo-Morales J."/>
            <person name="Bateman A."/>
            <person name="Chiu C.H."/>
            <person name="Tang P."/>
            <person name="Hegemann P."/>
            <person name="Fromm H."/>
            <person name="Raoult D."/>
            <person name="Greub G."/>
            <person name="Miranda-Saavedra D."/>
            <person name="Chen N."/>
            <person name="Nash P."/>
            <person name="Ginger M.L."/>
            <person name="Horn M."/>
            <person name="Schaap P."/>
            <person name="Caler L."/>
            <person name="Loftus B."/>
        </authorList>
    </citation>
    <scope>NUCLEOTIDE SEQUENCE [LARGE SCALE GENOMIC DNA]</scope>
    <source>
        <strain evidence="3 4">Neff</strain>
    </source>
</reference>
<dbReference type="InterPro" id="IPR000904">
    <property type="entry name" value="Sec7_dom"/>
</dbReference>
<dbReference type="KEGG" id="acan:ACA1_400910"/>
<dbReference type="Proteomes" id="UP000011083">
    <property type="component" value="Unassembled WGS sequence"/>
</dbReference>
<dbReference type="GO" id="GO:0005085">
    <property type="term" value="F:guanyl-nucleotide exchange factor activity"/>
    <property type="evidence" value="ECO:0007669"/>
    <property type="project" value="InterPro"/>
</dbReference>